<dbReference type="PANTHER" id="PTHR46260:SF3">
    <property type="entry name" value="RING-TYPE DOMAIN-CONTAINING PROTEIN"/>
    <property type="match status" value="1"/>
</dbReference>
<dbReference type="KEGG" id="noy:EXE57_18650"/>
<dbReference type="PANTHER" id="PTHR46260">
    <property type="entry name" value="RING-TYPE DOMAIN-CONTAINING PROTEIN"/>
    <property type="match status" value="1"/>
</dbReference>
<evidence type="ECO:0000313" key="6">
    <source>
        <dbReference type="Proteomes" id="UP000294894"/>
    </source>
</evidence>
<dbReference type="InterPro" id="IPR015915">
    <property type="entry name" value="Kelch-typ_b-propeller"/>
</dbReference>
<dbReference type="SUPFAM" id="SSF117281">
    <property type="entry name" value="Kelch motif"/>
    <property type="match status" value="2"/>
</dbReference>
<keyword evidence="6" id="KW-1185">Reference proteome</keyword>
<evidence type="ECO:0000313" key="5">
    <source>
        <dbReference type="EMBL" id="QBR94078.1"/>
    </source>
</evidence>
<dbReference type="InterPro" id="IPR006652">
    <property type="entry name" value="Kelch_1"/>
</dbReference>
<dbReference type="InterPro" id="IPR051746">
    <property type="entry name" value="Kelch_domain_containing_8"/>
</dbReference>
<keyword evidence="4" id="KW-0732">Signal</keyword>
<dbReference type="Gene3D" id="2.120.10.80">
    <property type="entry name" value="Kelch-type beta propeller"/>
    <property type="match status" value="2"/>
</dbReference>
<gene>
    <name evidence="5" type="ORF">EXE57_18650</name>
</gene>
<dbReference type="SMART" id="SM00612">
    <property type="entry name" value="Kelch"/>
    <property type="match status" value="4"/>
</dbReference>
<dbReference type="EMBL" id="CP038267">
    <property type="protein sequence ID" value="QBR94078.1"/>
    <property type="molecule type" value="Genomic_DNA"/>
</dbReference>
<keyword evidence="1" id="KW-0880">Kelch repeat</keyword>
<reference evidence="5 6" key="1">
    <citation type="submission" date="2019-03" db="EMBL/GenBank/DDBJ databases">
        <title>Three New Species of Nocardioides, Nocardioides euryhalodurans sp. nov., Nocardioides seonyuensis sp. nov. and Nocardioides eburneoflavus sp. nov., Iolated from Soil.</title>
        <authorList>
            <person name="Roh S.G."/>
            <person name="Lee C."/>
            <person name="Kim M.-K."/>
            <person name="Kim S.B."/>
        </authorList>
    </citation>
    <scope>NUCLEOTIDE SEQUENCE [LARGE SCALE GENOMIC DNA]</scope>
    <source>
        <strain evidence="5 6">MMS17-SY117</strain>
    </source>
</reference>
<feature type="chain" id="PRO_5020436296" evidence="4">
    <location>
        <begin position="29"/>
        <end position="340"/>
    </location>
</feature>
<evidence type="ECO:0000256" key="3">
    <source>
        <dbReference type="SAM" id="MobiDB-lite"/>
    </source>
</evidence>
<dbReference type="Pfam" id="PF24681">
    <property type="entry name" value="Kelch_KLHDC2_KLHL20_DRC7"/>
    <property type="match status" value="1"/>
</dbReference>
<sequence length="340" mass="36603">MSADHHPRWRGPLAAVLLCSALVGCASGEDPDAAPAPTPAPTATAPGEVVGPPTSSDAYPEWDAIDTLEVPRDDFGTAVIGTDIWTMGGMTGERGNRLVSIEILDTTTGEWRTSDIEMPVGLASFEMVAIGRDIYAFGGFDKDSNPTDFSSVLDTRSGRWRDLPALPHPRYAHTVTAYDGDLYVIGGRDGDGPVAEVDVFDPRSETWTTARAPMAHARDSHDTVATPQGLMVVGGWLDYEPTDLVDVYDPARDRWSKGPRVPEPVSRAGVTYVDGQVWASYHELSFVLDVKSGEWEEANALPLARHGLGYVPLDGAIYAIGGCALNPLRDVRTVDRLELG</sequence>
<dbReference type="OrthoDB" id="198899at2"/>
<dbReference type="AlphaFoldDB" id="A0A4P7GPA8"/>
<evidence type="ECO:0000256" key="4">
    <source>
        <dbReference type="SAM" id="SignalP"/>
    </source>
</evidence>
<feature type="signal peptide" evidence="4">
    <location>
        <begin position="1"/>
        <end position="28"/>
    </location>
</feature>
<organism evidence="5 6">
    <name type="scientific">Nocardioides euryhalodurans</name>
    <dbReference type="NCBI Taxonomy" id="2518370"/>
    <lineage>
        <taxon>Bacteria</taxon>
        <taxon>Bacillati</taxon>
        <taxon>Actinomycetota</taxon>
        <taxon>Actinomycetes</taxon>
        <taxon>Propionibacteriales</taxon>
        <taxon>Nocardioidaceae</taxon>
        <taxon>Nocardioides</taxon>
    </lineage>
</organism>
<proteinExistence type="predicted"/>
<dbReference type="Proteomes" id="UP000294894">
    <property type="component" value="Chromosome"/>
</dbReference>
<protein>
    <submittedName>
        <fullName evidence="5">Kelch repeat-containing protein</fullName>
    </submittedName>
</protein>
<accession>A0A4P7GPA8</accession>
<evidence type="ECO:0000256" key="2">
    <source>
        <dbReference type="ARBA" id="ARBA00022737"/>
    </source>
</evidence>
<evidence type="ECO:0000256" key="1">
    <source>
        <dbReference type="ARBA" id="ARBA00022441"/>
    </source>
</evidence>
<feature type="region of interest" description="Disordered" evidence="3">
    <location>
        <begin position="30"/>
        <end position="56"/>
    </location>
</feature>
<name>A0A4P7GPA8_9ACTN</name>
<dbReference type="RefSeq" id="WP_135080146.1">
    <property type="nucleotide sequence ID" value="NZ_CP038267.1"/>
</dbReference>
<keyword evidence="2" id="KW-0677">Repeat</keyword>